<keyword evidence="2" id="KW-0472">Membrane</keyword>
<organism evidence="3 4">
    <name type="scientific">Streptosporangium fragile</name>
    <dbReference type="NCBI Taxonomy" id="46186"/>
    <lineage>
        <taxon>Bacteria</taxon>
        <taxon>Bacillati</taxon>
        <taxon>Actinomycetota</taxon>
        <taxon>Actinomycetes</taxon>
        <taxon>Streptosporangiales</taxon>
        <taxon>Streptosporangiaceae</taxon>
        <taxon>Streptosporangium</taxon>
    </lineage>
</organism>
<feature type="compositionally biased region" description="Basic residues" evidence="1">
    <location>
        <begin position="304"/>
        <end position="315"/>
    </location>
</feature>
<feature type="compositionally biased region" description="Pro residues" evidence="1">
    <location>
        <begin position="562"/>
        <end position="576"/>
    </location>
</feature>
<reference evidence="4" key="1">
    <citation type="journal article" date="2019" name="Int. J. Syst. Evol. Microbiol.">
        <title>The Global Catalogue of Microorganisms (GCM) 10K type strain sequencing project: providing services to taxonomists for standard genome sequencing and annotation.</title>
        <authorList>
            <consortium name="The Broad Institute Genomics Platform"/>
            <consortium name="The Broad Institute Genome Sequencing Center for Infectious Disease"/>
            <person name="Wu L."/>
            <person name="Ma J."/>
        </authorList>
    </citation>
    <scope>NUCLEOTIDE SEQUENCE [LARGE SCALE GENOMIC DNA]</scope>
    <source>
        <strain evidence="4">JCM 6242</strain>
    </source>
</reference>
<gene>
    <name evidence="3" type="ORF">GCM10010517_46400</name>
</gene>
<comment type="caution">
    <text evidence="3">The sequence shown here is derived from an EMBL/GenBank/DDBJ whole genome shotgun (WGS) entry which is preliminary data.</text>
</comment>
<protein>
    <recommendedName>
        <fullName evidence="5">DNA-directed RNA polymerase specialized sigma subunit, sigma24 family</fullName>
    </recommendedName>
</protein>
<evidence type="ECO:0000313" key="4">
    <source>
        <dbReference type="Proteomes" id="UP001500831"/>
    </source>
</evidence>
<feature type="region of interest" description="Disordered" evidence="1">
    <location>
        <begin position="361"/>
        <end position="474"/>
    </location>
</feature>
<proteinExistence type="predicted"/>
<feature type="compositionally biased region" description="Low complexity" evidence="1">
    <location>
        <begin position="672"/>
        <end position="687"/>
    </location>
</feature>
<feature type="transmembrane region" description="Helical" evidence="2">
    <location>
        <begin position="709"/>
        <end position="734"/>
    </location>
</feature>
<feature type="compositionally biased region" description="Pro residues" evidence="1">
    <location>
        <begin position="429"/>
        <end position="439"/>
    </location>
</feature>
<evidence type="ECO:0008006" key="5">
    <source>
        <dbReference type="Google" id="ProtNLM"/>
    </source>
</evidence>
<feature type="region of interest" description="Disordered" evidence="1">
    <location>
        <begin position="638"/>
        <end position="704"/>
    </location>
</feature>
<accession>A0ABP6IK11</accession>
<name>A0ABP6IK11_9ACTN</name>
<dbReference type="EMBL" id="BAAAVI010000034">
    <property type="protein sequence ID" value="GAA2883192.1"/>
    <property type="molecule type" value="Genomic_DNA"/>
</dbReference>
<sequence length="736" mass="77853">MTQQLLGQRSRGELIAELYDRHAAGLFAYCHDQLGDAGSAAEVLAAVLSGVSDAEPPRAALYALARREIYLRDIVYSPPRTDLDPATAFVDRVLRELRPHQREVLYLSGVRELNTAELSWVLDVASDTADELTVSACRRFARALTTALASARIPGHLTEVFGALTVAPVRDVLNLAPWAVPPASLRAALLGPQAPAAPVVTPRSPSPLVKQLWPTTPAWPVPLADAGPATGLPAGTSGDLPAAPVNGLPAGAAFTAPDPVTEDRFPDPFAPPDPDEVSAHEASTEPMPKLRGPVLSALDEAAVRPRRRRLQRPRPRGAAPMPAPIPGDVLDDAPPRDDLFRPLTPEARAARARTDRLVAAAPRGETDSPVATPGTPVVPATPEQALGTPRQVLGTPEQVPDAPEAREPVTEAREPVTEARETPARVWTPEPPEPVPAPEVPQRAWVPGVPAHGDAPLLGDVLDDPAPARPLPGWPLQIDQIDALAEREREHERTHRRERGHGHEQGHGYGHDPLRLPGWVAQRDLSPAADLQGTVPSSSQAPRDTTPPAPPPTTRTSRDATPPAPPPTGTTPPAPSPTAQAPADGPRSQAGRSPLRLPSWIMRDDLTDETPEPGPAPHLAWDGTAAARLFGSGTATGLESGFGGATGRDSGGAAAEEPGAIRGAGTFEKAETAGTAVSRSARATSPRRTGRRGRHKHKAPAKARHHHDWAWELIGFLIAVTIAMIVFFAVPMIATP</sequence>
<feature type="region of interest" description="Disordered" evidence="1">
    <location>
        <begin position="304"/>
        <end position="333"/>
    </location>
</feature>
<evidence type="ECO:0000256" key="2">
    <source>
        <dbReference type="SAM" id="Phobius"/>
    </source>
</evidence>
<dbReference type="RefSeq" id="WP_344975247.1">
    <property type="nucleotide sequence ID" value="NZ_BAAAVI010000034.1"/>
</dbReference>
<evidence type="ECO:0000256" key="1">
    <source>
        <dbReference type="SAM" id="MobiDB-lite"/>
    </source>
</evidence>
<feature type="compositionally biased region" description="Basic and acidic residues" evidence="1">
    <location>
        <begin position="403"/>
        <end position="423"/>
    </location>
</feature>
<dbReference type="Proteomes" id="UP001500831">
    <property type="component" value="Unassembled WGS sequence"/>
</dbReference>
<keyword evidence="4" id="KW-1185">Reference proteome</keyword>
<feature type="compositionally biased region" description="Basic residues" evidence="1">
    <location>
        <begin position="688"/>
        <end position="704"/>
    </location>
</feature>
<keyword evidence="2" id="KW-0812">Transmembrane</keyword>
<feature type="region of interest" description="Disordered" evidence="1">
    <location>
        <begin position="486"/>
        <end position="598"/>
    </location>
</feature>
<feature type="compositionally biased region" description="Basic and acidic residues" evidence="1">
    <location>
        <begin position="486"/>
        <end position="514"/>
    </location>
</feature>
<feature type="compositionally biased region" description="Gly residues" evidence="1">
    <location>
        <begin position="640"/>
        <end position="650"/>
    </location>
</feature>
<feature type="region of interest" description="Disordered" evidence="1">
    <location>
        <begin position="255"/>
        <end position="291"/>
    </location>
</feature>
<evidence type="ECO:0000313" key="3">
    <source>
        <dbReference type="EMBL" id="GAA2883192.1"/>
    </source>
</evidence>
<keyword evidence="2" id="KW-1133">Transmembrane helix</keyword>
<feature type="compositionally biased region" description="Low complexity" evidence="1">
    <location>
        <begin position="369"/>
        <end position="382"/>
    </location>
</feature>